<feature type="transmembrane region" description="Helical" evidence="1">
    <location>
        <begin position="26"/>
        <end position="45"/>
    </location>
</feature>
<dbReference type="Pfam" id="PF09819">
    <property type="entry name" value="ABC_cobalt"/>
    <property type="match status" value="1"/>
</dbReference>
<dbReference type="AlphaFoldDB" id="A0A561EBI0"/>
<dbReference type="PIRSF" id="PIRSF037394">
    <property type="entry name" value="ABC_thiamine-permease_YkoE_prd"/>
    <property type="match status" value="1"/>
</dbReference>
<name>A0A561EBI0_9MICO</name>
<feature type="transmembrane region" description="Helical" evidence="1">
    <location>
        <begin position="136"/>
        <end position="155"/>
    </location>
</feature>
<organism evidence="2 3">
    <name type="scientific">Rudaeicoccus suwonensis</name>
    <dbReference type="NCBI Taxonomy" id="657409"/>
    <lineage>
        <taxon>Bacteria</taxon>
        <taxon>Bacillati</taxon>
        <taxon>Actinomycetota</taxon>
        <taxon>Actinomycetes</taxon>
        <taxon>Micrococcales</taxon>
        <taxon>Dermacoccaceae</taxon>
        <taxon>Rudaeicoccus</taxon>
    </lineage>
</organism>
<keyword evidence="1" id="KW-1133">Transmembrane helix</keyword>
<dbReference type="Proteomes" id="UP000318297">
    <property type="component" value="Unassembled WGS sequence"/>
</dbReference>
<gene>
    <name evidence="2" type="ORF">BKA23_1779</name>
</gene>
<evidence type="ECO:0000313" key="2">
    <source>
        <dbReference type="EMBL" id="TWE12952.1"/>
    </source>
</evidence>
<proteinExistence type="predicted"/>
<comment type="caution">
    <text evidence="2">The sequence shown here is derived from an EMBL/GenBank/DDBJ whole genome shotgun (WGS) entry which is preliminary data.</text>
</comment>
<keyword evidence="1" id="KW-0812">Transmembrane</keyword>
<dbReference type="OrthoDB" id="8017424at2"/>
<dbReference type="EMBL" id="VIVQ01000001">
    <property type="protein sequence ID" value="TWE12952.1"/>
    <property type="molecule type" value="Genomic_DNA"/>
</dbReference>
<reference evidence="2 3" key="1">
    <citation type="submission" date="2019-06" db="EMBL/GenBank/DDBJ databases">
        <title>Sequencing the genomes of 1000 actinobacteria strains.</title>
        <authorList>
            <person name="Klenk H.-P."/>
        </authorList>
    </citation>
    <scope>NUCLEOTIDE SEQUENCE [LARGE SCALE GENOMIC DNA]</scope>
    <source>
        <strain evidence="2 3">DSM 19560</strain>
    </source>
</reference>
<dbReference type="InterPro" id="IPR017195">
    <property type="entry name" value="ABC_thiamin-permease_prd"/>
</dbReference>
<accession>A0A561EBI0</accession>
<evidence type="ECO:0000313" key="3">
    <source>
        <dbReference type="Proteomes" id="UP000318297"/>
    </source>
</evidence>
<protein>
    <submittedName>
        <fullName evidence="2">Energy-coupling factor transport system substrate-specific component</fullName>
    </submittedName>
</protein>
<feature type="transmembrane region" description="Helical" evidence="1">
    <location>
        <begin position="51"/>
        <end position="73"/>
    </location>
</feature>
<keyword evidence="3" id="KW-1185">Reference proteome</keyword>
<feature type="transmembrane region" description="Helical" evidence="1">
    <location>
        <begin position="167"/>
        <end position="189"/>
    </location>
</feature>
<dbReference type="RefSeq" id="WP_145227330.1">
    <property type="nucleotide sequence ID" value="NZ_VIVQ01000001.1"/>
</dbReference>
<sequence>MATVSAPQTTPPSSDKRPRLTAYRTIDLVTIATLGVACGVVFWGWSQAWNGISTLALFAAPPLLGLLAGPWLVGGILGGLIVRRPGAALATEFIAAFVEMLIGNQWGASTMVSGLLQGLGAEIVLAILLYRRFGPVAAGLSGALAAALEIFYEWHAYYGYWTWNYKLAYLGCTMLSGLVIAGIGGWLIVRAMAATGVLDAFGPGREHHDRTAV</sequence>
<keyword evidence="1" id="KW-0472">Membrane</keyword>
<evidence type="ECO:0000256" key="1">
    <source>
        <dbReference type="SAM" id="Phobius"/>
    </source>
</evidence>